<keyword evidence="3" id="KW-0808">Transferase</keyword>
<organism evidence="3 4">
    <name type="scientific">Brevibacillus reuszeri</name>
    <dbReference type="NCBI Taxonomy" id="54915"/>
    <lineage>
        <taxon>Bacteria</taxon>
        <taxon>Bacillati</taxon>
        <taxon>Bacillota</taxon>
        <taxon>Bacilli</taxon>
        <taxon>Bacillales</taxon>
        <taxon>Paenibacillaceae</taxon>
        <taxon>Brevibacillus</taxon>
    </lineage>
</organism>
<dbReference type="EMBL" id="BJON01000018">
    <property type="protein sequence ID" value="GED70750.1"/>
    <property type="molecule type" value="Genomic_DNA"/>
</dbReference>
<dbReference type="PANTHER" id="PTHR43792">
    <property type="entry name" value="GNAT FAMILY, PUTATIVE (AFU_ORTHOLOGUE AFUA_3G00765)-RELATED-RELATED"/>
    <property type="match status" value="1"/>
</dbReference>
<dbReference type="AlphaFoldDB" id="A0A0K9YL01"/>
<evidence type="ECO:0000259" key="1">
    <source>
        <dbReference type="PROSITE" id="PS51186"/>
    </source>
</evidence>
<dbReference type="GO" id="GO:0016747">
    <property type="term" value="F:acyltransferase activity, transferring groups other than amino-acyl groups"/>
    <property type="evidence" value="ECO:0007669"/>
    <property type="project" value="InterPro"/>
</dbReference>
<keyword evidence="5" id="KW-1185">Reference proteome</keyword>
<evidence type="ECO:0000313" key="4">
    <source>
        <dbReference type="Proteomes" id="UP000036834"/>
    </source>
</evidence>
<dbReference type="Proteomes" id="UP000036834">
    <property type="component" value="Unassembled WGS sequence"/>
</dbReference>
<evidence type="ECO:0000313" key="2">
    <source>
        <dbReference type="EMBL" id="GED70750.1"/>
    </source>
</evidence>
<dbReference type="PANTHER" id="PTHR43792:SF13">
    <property type="entry name" value="ACETYLTRANSFERASE"/>
    <property type="match status" value="1"/>
</dbReference>
<proteinExistence type="predicted"/>
<comment type="caution">
    <text evidence="3">The sequence shown here is derived from an EMBL/GenBank/DDBJ whole genome shotgun (WGS) entry which is preliminary data.</text>
</comment>
<protein>
    <submittedName>
        <fullName evidence="2 3">Acetyltransferase</fullName>
    </submittedName>
</protein>
<dbReference type="Gene3D" id="3.40.630.30">
    <property type="match status" value="1"/>
</dbReference>
<dbReference type="SUPFAM" id="SSF55729">
    <property type="entry name" value="Acyl-CoA N-acyltransferases (Nat)"/>
    <property type="match status" value="1"/>
</dbReference>
<dbReference type="Proteomes" id="UP000319578">
    <property type="component" value="Unassembled WGS sequence"/>
</dbReference>
<accession>A0A0K9YL01</accession>
<reference evidence="4" key="1">
    <citation type="submission" date="2015-07" db="EMBL/GenBank/DDBJ databases">
        <title>Genome sequencing project for genomic taxonomy and phylogenomics of Bacillus-like bacteria.</title>
        <authorList>
            <person name="Liu B."/>
            <person name="Wang J."/>
            <person name="Zhu Y."/>
            <person name="Liu G."/>
            <person name="Chen Q."/>
            <person name="Chen Z."/>
            <person name="Lan J."/>
            <person name="Che J."/>
            <person name="Ge C."/>
            <person name="Shi H."/>
            <person name="Pan Z."/>
            <person name="Liu X."/>
        </authorList>
    </citation>
    <scope>NUCLEOTIDE SEQUENCE [LARGE SCALE GENOMIC DNA]</scope>
    <source>
        <strain evidence="4">DSM 9887</strain>
    </source>
</reference>
<reference evidence="3" key="2">
    <citation type="submission" date="2015-07" db="EMBL/GenBank/DDBJ databases">
        <title>MeaNS - Measles Nucleotide Surveillance Program.</title>
        <authorList>
            <person name="Tran T."/>
            <person name="Druce J."/>
        </authorList>
    </citation>
    <scope>NUCLEOTIDE SEQUENCE</scope>
    <source>
        <strain evidence="3">DSM 9887</strain>
    </source>
</reference>
<dbReference type="EMBL" id="LGIQ01000011">
    <property type="protein sequence ID" value="KNB69336.1"/>
    <property type="molecule type" value="Genomic_DNA"/>
</dbReference>
<dbReference type="Pfam" id="PF13302">
    <property type="entry name" value="Acetyltransf_3"/>
    <property type="match status" value="1"/>
</dbReference>
<gene>
    <name evidence="3" type="ORF">ADS79_25875</name>
    <name evidence="2" type="ORF">BRE01_44520</name>
</gene>
<dbReference type="RefSeq" id="WP_049741339.1">
    <property type="nucleotide sequence ID" value="NZ_BJON01000018.1"/>
</dbReference>
<evidence type="ECO:0000313" key="3">
    <source>
        <dbReference type="EMBL" id="KNB69336.1"/>
    </source>
</evidence>
<dbReference type="InterPro" id="IPR051531">
    <property type="entry name" value="N-acetyltransferase"/>
</dbReference>
<sequence length="169" mass="18702">MNEKRIQTNRLLLLPFTKTMATSILQGDDEELVKMGLSFGDGFPDEDTLETIPKIVAALDLVDEPTGFESWMIIRKDTLSIIGDAGFKGRPNEAGEVDIGYGIVASARKKGYGIEAAQGLVDWAFSQPEVNKITARCLLANIDSAKVLEKMDFKEVGRDDEMIYWALVK</sequence>
<reference evidence="2 5" key="3">
    <citation type="submission" date="2019-06" db="EMBL/GenBank/DDBJ databases">
        <title>Whole genome shotgun sequence of Brevibacillus reuszeri NBRC 15719.</title>
        <authorList>
            <person name="Hosoyama A."/>
            <person name="Uohara A."/>
            <person name="Ohji S."/>
            <person name="Ichikawa N."/>
        </authorList>
    </citation>
    <scope>NUCLEOTIDE SEQUENCE [LARGE SCALE GENOMIC DNA]</scope>
    <source>
        <strain evidence="2 5">NBRC 15719</strain>
    </source>
</reference>
<evidence type="ECO:0000313" key="5">
    <source>
        <dbReference type="Proteomes" id="UP000319578"/>
    </source>
</evidence>
<feature type="domain" description="N-acetyltransferase" evidence="1">
    <location>
        <begin position="22"/>
        <end position="169"/>
    </location>
</feature>
<dbReference type="PROSITE" id="PS51186">
    <property type="entry name" value="GNAT"/>
    <property type="match status" value="1"/>
</dbReference>
<dbReference type="PATRIC" id="fig|54915.3.peg.4337"/>
<dbReference type="InterPro" id="IPR000182">
    <property type="entry name" value="GNAT_dom"/>
</dbReference>
<dbReference type="OrthoDB" id="452315at2"/>
<dbReference type="InterPro" id="IPR016181">
    <property type="entry name" value="Acyl_CoA_acyltransferase"/>
</dbReference>
<name>A0A0K9YL01_9BACL</name>
<dbReference type="STRING" id="54915.ADS79_25875"/>